<feature type="domain" description="Multidrug resistance protein MdtA-like C-terminal permuted SH3" evidence="5">
    <location>
        <begin position="322"/>
        <end position="384"/>
    </location>
</feature>
<dbReference type="Pfam" id="PF25893">
    <property type="entry name" value="HH_CzcB"/>
    <property type="match status" value="1"/>
</dbReference>
<dbReference type="PANTHER" id="PTHR30469:SF15">
    <property type="entry name" value="HLYD FAMILY OF SECRETION PROTEINS"/>
    <property type="match status" value="1"/>
</dbReference>
<comment type="similarity">
    <text evidence="1">Belongs to the membrane fusion protein (MFP) (TC 8.A.1) family.</text>
</comment>
<dbReference type="GO" id="GO:1990281">
    <property type="term" value="C:efflux pump complex"/>
    <property type="evidence" value="ECO:0007669"/>
    <property type="project" value="TreeGrafter"/>
</dbReference>
<dbReference type="Proteomes" id="UP000610456">
    <property type="component" value="Unassembled WGS sequence"/>
</dbReference>
<evidence type="ECO:0000313" key="8">
    <source>
        <dbReference type="Proteomes" id="UP000610456"/>
    </source>
</evidence>
<proteinExistence type="inferred from homology"/>
<dbReference type="Gene3D" id="1.10.287.470">
    <property type="entry name" value="Helix hairpin bin"/>
    <property type="match status" value="1"/>
</dbReference>
<evidence type="ECO:0000256" key="2">
    <source>
        <dbReference type="SAM" id="Coils"/>
    </source>
</evidence>
<sequence length="398" mass="44586">MRTRTTYYTDTMKKIATIFLLSLAIISCGNGEDKSVEEVIEDGNLSEIRQKKSELSKEQSELSRKLDLLESAINDLDEDRGRPLVNIQKLEDTTFRHYAQVQGDVYTDENIVIYSETSGILNDVRVNEGQQVSKGQVLAVIDDGGLSSELARIETQLALAETTFERQERLWEQNIGSEMQYLEAKSNFEAMQNSASQIRTQLAKNTVRAPFSGVIDEIITEEGEVVNPGQSQLFRLVSLKNMFIEASVPENYLNQITEGSEVIVEIGSIGKQFTGEIQRVGNTINPNNRTFRIEVAIPNEDGLVRPNQIATVMINDYINEEAIIVPEHTVQQNSQGETLVYVWEPQEENKGLAKKVVVETGYVYQGKIEITEGLEPGDTIITDGSRNLRDGQEIQTSN</sequence>
<dbReference type="InterPro" id="IPR058647">
    <property type="entry name" value="BSH_CzcB-like"/>
</dbReference>
<dbReference type="InterPro" id="IPR058648">
    <property type="entry name" value="HH_CzcB-like"/>
</dbReference>
<evidence type="ECO:0000259" key="4">
    <source>
        <dbReference type="Pfam" id="PF25954"/>
    </source>
</evidence>
<dbReference type="Gene3D" id="2.40.50.100">
    <property type="match status" value="1"/>
</dbReference>
<feature type="domain" description="CzcB-like barrel-sandwich hybrid" evidence="6">
    <location>
        <begin position="112"/>
        <end position="229"/>
    </location>
</feature>
<keyword evidence="2" id="KW-0175">Coiled coil</keyword>
<comment type="caution">
    <text evidence="7">The sequence shown here is derived from an EMBL/GenBank/DDBJ whole genome shotgun (WGS) entry which is preliminary data.</text>
</comment>
<feature type="coiled-coil region" evidence="2">
    <location>
        <begin position="45"/>
        <end position="79"/>
    </location>
</feature>
<organism evidence="7 8">
    <name type="scientific">Salinimicrobium marinum</name>
    <dbReference type="NCBI Taxonomy" id="680283"/>
    <lineage>
        <taxon>Bacteria</taxon>
        <taxon>Pseudomonadati</taxon>
        <taxon>Bacteroidota</taxon>
        <taxon>Flavobacteriia</taxon>
        <taxon>Flavobacteriales</taxon>
        <taxon>Flavobacteriaceae</taxon>
        <taxon>Salinimicrobium</taxon>
    </lineage>
</organism>
<dbReference type="Pfam" id="PF25954">
    <property type="entry name" value="Beta-barrel_RND_2"/>
    <property type="match status" value="1"/>
</dbReference>
<evidence type="ECO:0000259" key="5">
    <source>
        <dbReference type="Pfam" id="PF25967"/>
    </source>
</evidence>
<protein>
    <submittedName>
        <fullName evidence="7">RND transporter</fullName>
    </submittedName>
</protein>
<feature type="domain" description="CzcB-like alpha-helical hairpin" evidence="3">
    <location>
        <begin position="146"/>
        <end position="203"/>
    </location>
</feature>
<gene>
    <name evidence="7" type="ORF">GCM10007103_00930</name>
</gene>
<dbReference type="InterPro" id="IPR058627">
    <property type="entry name" value="MdtA-like_C"/>
</dbReference>
<reference evidence="7" key="1">
    <citation type="journal article" date="2014" name="Int. J. Syst. Evol. Microbiol.">
        <title>Complete genome sequence of Corynebacterium casei LMG S-19264T (=DSM 44701T), isolated from a smear-ripened cheese.</title>
        <authorList>
            <consortium name="US DOE Joint Genome Institute (JGI-PGF)"/>
            <person name="Walter F."/>
            <person name="Albersmeier A."/>
            <person name="Kalinowski J."/>
            <person name="Ruckert C."/>
        </authorList>
    </citation>
    <scope>NUCLEOTIDE SEQUENCE</scope>
    <source>
        <strain evidence="7">KCTC 12719</strain>
    </source>
</reference>
<dbReference type="AlphaFoldDB" id="A0A918S4J4"/>
<dbReference type="InterPro" id="IPR006143">
    <property type="entry name" value="RND_pump_MFP"/>
</dbReference>
<accession>A0A918S4J4</accession>
<dbReference type="Gene3D" id="2.40.420.20">
    <property type="match status" value="1"/>
</dbReference>
<dbReference type="Gene3D" id="2.40.30.170">
    <property type="match status" value="1"/>
</dbReference>
<dbReference type="InterPro" id="IPR058792">
    <property type="entry name" value="Beta-barrel_RND_2"/>
</dbReference>
<dbReference type="PANTHER" id="PTHR30469">
    <property type="entry name" value="MULTIDRUG RESISTANCE PROTEIN MDTA"/>
    <property type="match status" value="1"/>
</dbReference>
<dbReference type="SUPFAM" id="SSF111369">
    <property type="entry name" value="HlyD-like secretion proteins"/>
    <property type="match status" value="1"/>
</dbReference>
<dbReference type="EMBL" id="BMXB01000001">
    <property type="protein sequence ID" value="GHA23679.1"/>
    <property type="molecule type" value="Genomic_DNA"/>
</dbReference>
<dbReference type="GO" id="GO:0015562">
    <property type="term" value="F:efflux transmembrane transporter activity"/>
    <property type="evidence" value="ECO:0007669"/>
    <property type="project" value="TreeGrafter"/>
</dbReference>
<evidence type="ECO:0000259" key="6">
    <source>
        <dbReference type="Pfam" id="PF25973"/>
    </source>
</evidence>
<dbReference type="Pfam" id="PF25967">
    <property type="entry name" value="RND-MFP_C"/>
    <property type="match status" value="1"/>
</dbReference>
<evidence type="ECO:0000313" key="7">
    <source>
        <dbReference type="EMBL" id="GHA23679.1"/>
    </source>
</evidence>
<name>A0A918S4J4_9FLAO</name>
<keyword evidence="8" id="KW-1185">Reference proteome</keyword>
<feature type="domain" description="CusB-like beta-barrel" evidence="4">
    <location>
        <begin position="244"/>
        <end position="315"/>
    </location>
</feature>
<dbReference type="PROSITE" id="PS51257">
    <property type="entry name" value="PROKAR_LIPOPROTEIN"/>
    <property type="match status" value="1"/>
</dbReference>
<reference evidence="7" key="2">
    <citation type="submission" date="2020-09" db="EMBL/GenBank/DDBJ databases">
        <authorList>
            <person name="Sun Q."/>
            <person name="Kim S."/>
        </authorList>
    </citation>
    <scope>NUCLEOTIDE SEQUENCE</scope>
    <source>
        <strain evidence="7">KCTC 12719</strain>
    </source>
</reference>
<dbReference type="Pfam" id="PF25973">
    <property type="entry name" value="BSH_CzcB"/>
    <property type="match status" value="1"/>
</dbReference>
<evidence type="ECO:0000256" key="1">
    <source>
        <dbReference type="ARBA" id="ARBA00009477"/>
    </source>
</evidence>
<evidence type="ECO:0000259" key="3">
    <source>
        <dbReference type="Pfam" id="PF25893"/>
    </source>
</evidence>
<dbReference type="NCBIfam" id="TIGR01730">
    <property type="entry name" value="RND_mfp"/>
    <property type="match status" value="1"/>
</dbReference>